<organism evidence="2 3">
    <name type="scientific">Gordonia desulfuricans</name>
    <dbReference type="NCBI Taxonomy" id="89051"/>
    <lineage>
        <taxon>Bacteria</taxon>
        <taxon>Bacillati</taxon>
        <taxon>Actinomycetota</taxon>
        <taxon>Actinomycetes</taxon>
        <taxon>Mycobacteriales</taxon>
        <taxon>Gordoniaceae</taxon>
        <taxon>Gordonia</taxon>
    </lineage>
</organism>
<feature type="domain" description="FAD/NAD(P)-binding" evidence="1">
    <location>
        <begin position="28"/>
        <end position="212"/>
    </location>
</feature>
<evidence type="ECO:0000313" key="3">
    <source>
        <dbReference type="Proteomes" id="UP000466307"/>
    </source>
</evidence>
<dbReference type="SUPFAM" id="SSF51905">
    <property type="entry name" value="FAD/NAD(P)-binding domain"/>
    <property type="match status" value="2"/>
</dbReference>
<sequence>MTTTPATPGTAPATPAGIAVDGLPAEIDVLVVGAGFGGLAALYRLRTDHPGLSVLAVERAAEAGGVWLANTYPGAACDVPTALYSLSFADNPNWSHTFGRQWEIRQYATKVAADYADVIRYDCEMLAAAWDDAAHRWVVDTAHGTIRARFLITAPGALSEPVIPDIPGLDEFTGAVFHTAAWDHSRDLAGRKVAVVGSGASAVQVVPEIVDKVESLVSFQRTPSWVIPRLDRKIGPLERAIYSRFPKAHRAVRMLNWFTHEFHVVGMAHQPAVLRAFSHIANRHRARQISDPALRRRLTPHFTMGCKRILISNKWYPALDHRSTTVTGALQRLTATGAVSADGTEFDVDTVIFATGFEPTSPPLARVITGRDGRHLAQVWNGSPSAYRGVSVPDFPNLFLLYGPNTNLGHSSILLMLESQAYYIGAVLAHLEARRAQTVEVTRSAHDAYNAHLDTQLAHTVWNTGGCGSWYIDATGRNSVMWPTFTSTYRKMMSHFAPTDHVFGAEDTGDRRAGTASLAHPG</sequence>
<accession>A0A7K3LMA6</accession>
<dbReference type="PANTHER" id="PTHR42877">
    <property type="entry name" value="L-ORNITHINE N(5)-MONOOXYGENASE-RELATED"/>
    <property type="match status" value="1"/>
</dbReference>
<dbReference type="Pfam" id="PF07992">
    <property type="entry name" value="Pyr_redox_2"/>
    <property type="match status" value="1"/>
</dbReference>
<dbReference type="PANTHER" id="PTHR42877:SF4">
    <property type="entry name" value="FAD_NAD(P)-BINDING DOMAIN-CONTAINING PROTEIN-RELATED"/>
    <property type="match status" value="1"/>
</dbReference>
<dbReference type="EMBL" id="JAADZU010000013">
    <property type="protein sequence ID" value="NDK89181.1"/>
    <property type="molecule type" value="Genomic_DNA"/>
</dbReference>
<dbReference type="GO" id="GO:0016491">
    <property type="term" value="F:oxidoreductase activity"/>
    <property type="evidence" value="ECO:0007669"/>
    <property type="project" value="InterPro"/>
</dbReference>
<proteinExistence type="predicted"/>
<evidence type="ECO:0000259" key="1">
    <source>
        <dbReference type="Pfam" id="PF07992"/>
    </source>
</evidence>
<dbReference type="Proteomes" id="UP000466307">
    <property type="component" value="Unassembled WGS sequence"/>
</dbReference>
<reference evidence="2 3" key="1">
    <citation type="submission" date="2020-01" db="EMBL/GenBank/DDBJ databases">
        <title>Investigation of new actinobacteria for the biodesulphurisation of diesel fuel.</title>
        <authorList>
            <person name="Athi Narayanan S.M."/>
        </authorList>
    </citation>
    <scope>NUCLEOTIDE SEQUENCE [LARGE SCALE GENOMIC DNA]</scope>
    <source>
        <strain evidence="2 3">213E</strain>
    </source>
</reference>
<dbReference type="InterPro" id="IPR036188">
    <property type="entry name" value="FAD/NAD-bd_sf"/>
</dbReference>
<protein>
    <submittedName>
        <fullName evidence="2">NAD(P)/FAD-dependent oxidoreductase</fullName>
    </submittedName>
</protein>
<dbReference type="InterPro" id="IPR023753">
    <property type="entry name" value="FAD/NAD-binding_dom"/>
</dbReference>
<name>A0A7K3LMA6_9ACTN</name>
<keyword evidence="3" id="KW-1185">Reference proteome</keyword>
<dbReference type="AlphaFoldDB" id="A0A7K3LMA6"/>
<comment type="caution">
    <text evidence="2">The sequence shown here is derived from an EMBL/GenBank/DDBJ whole genome shotgun (WGS) entry which is preliminary data.</text>
</comment>
<dbReference type="RefSeq" id="WP_083534166.1">
    <property type="nucleotide sequence ID" value="NZ_JAADZU010000013.1"/>
</dbReference>
<dbReference type="InterPro" id="IPR051209">
    <property type="entry name" value="FAD-bind_Monooxygenase_sf"/>
</dbReference>
<evidence type="ECO:0000313" key="2">
    <source>
        <dbReference type="EMBL" id="NDK89181.1"/>
    </source>
</evidence>
<dbReference type="Gene3D" id="3.50.50.60">
    <property type="entry name" value="FAD/NAD(P)-binding domain"/>
    <property type="match status" value="2"/>
</dbReference>
<gene>
    <name evidence="2" type="ORF">GYA93_06230</name>
</gene>